<name>A0ABV1SAU1_BACAB</name>
<protein>
    <submittedName>
        <fullName evidence="3">Uncharacterized protein</fullName>
    </submittedName>
</protein>
<feature type="signal peptide" evidence="2">
    <location>
        <begin position="1"/>
        <end position="29"/>
    </location>
</feature>
<keyword evidence="4" id="KW-1185">Reference proteome</keyword>
<dbReference type="RefSeq" id="WP_350386993.1">
    <property type="nucleotide sequence ID" value="NZ_JBEOME010000022.1"/>
</dbReference>
<keyword evidence="2" id="KW-0732">Signal</keyword>
<evidence type="ECO:0000256" key="1">
    <source>
        <dbReference type="SAM" id="Phobius"/>
    </source>
</evidence>
<sequence>MKKNLVLTMIFTLLFSTMLLSIGSSTAEAAEMKPVPGSPGWKYRVEGPHVQGTDNDWHVHVEKGRIKGAERLTGGKSHGKTLDSAGVPKKVQKNVKNTKDWKRGLEKQKKLNAERKKLSEHSWYDILLHPWYLVTLAALTGATISALLNAPRLIFG</sequence>
<reference evidence="3 4" key="1">
    <citation type="submission" date="2024-06" db="EMBL/GenBank/DDBJ databases">
        <title>Construction of an artificial bacterial consortium using nitrogen cycle bacteria from Cuatro Cienegas Basin and a mangrove forest.</title>
        <authorList>
            <person name="Aguilera-Najera D."/>
            <person name="Marquez-Cianci L."/>
            <person name="Martinez-Perez E."/>
            <person name="Rosas-Barrera M."/>
            <person name="Rodriguez-Cruz U.E."/>
            <person name="Tapia-Lopez R."/>
            <person name="Eguiarte L.E."/>
            <person name="Souza-Saldivar V."/>
        </authorList>
    </citation>
    <scope>NUCLEOTIDE SEQUENCE [LARGE SCALE GENOMIC DNA]</scope>
    <source>
        <strain evidence="3 4">S14-15</strain>
    </source>
</reference>
<accession>A0ABV1SAU1</accession>
<evidence type="ECO:0000313" key="4">
    <source>
        <dbReference type="Proteomes" id="UP001467674"/>
    </source>
</evidence>
<gene>
    <name evidence="3" type="ORF">ABQG71_21055</name>
</gene>
<organism evidence="3 4">
    <name type="scientific">Bacillus altitudinis</name>
    <dbReference type="NCBI Taxonomy" id="293387"/>
    <lineage>
        <taxon>Bacteria</taxon>
        <taxon>Bacillati</taxon>
        <taxon>Bacillota</taxon>
        <taxon>Bacilli</taxon>
        <taxon>Bacillales</taxon>
        <taxon>Bacillaceae</taxon>
        <taxon>Bacillus</taxon>
    </lineage>
</organism>
<dbReference type="Proteomes" id="UP001467674">
    <property type="component" value="Unassembled WGS sequence"/>
</dbReference>
<feature type="chain" id="PRO_5046710720" evidence="2">
    <location>
        <begin position="30"/>
        <end position="156"/>
    </location>
</feature>
<keyword evidence="1" id="KW-1133">Transmembrane helix</keyword>
<comment type="caution">
    <text evidence="3">The sequence shown here is derived from an EMBL/GenBank/DDBJ whole genome shotgun (WGS) entry which is preliminary data.</text>
</comment>
<evidence type="ECO:0000313" key="3">
    <source>
        <dbReference type="EMBL" id="MER3123648.1"/>
    </source>
</evidence>
<proteinExistence type="predicted"/>
<evidence type="ECO:0000256" key="2">
    <source>
        <dbReference type="SAM" id="SignalP"/>
    </source>
</evidence>
<keyword evidence="1" id="KW-0472">Membrane</keyword>
<dbReference type="EMBL" id="JBEOME010000022">
    <property type="protein sequence ID" value="MER3123648.1"/>
    <property type="molecule type" value="Genomic_DNA"/>
</dbReference>
<keyword evidence="1" id="KW-0812">Transmembrane</keyword>
<feature type="transmembrane region" description="Helical" evidence="1">
    <location>
        <begin position="131"/>
        <end position="150"/>
    </location>
</feature>